<dbReference type="GO" id="GO:0005737">
    <property type="term" value="C:cytoplasm"/>
    <property type="evidence" value="ECO:0007669"/>
    <property type="project" value="TreeGrafter"/>
</dbReference>
<evidence type="ECO:0000313" key="2">
    <source>
        <dbReference type="EMBL" id="AQW21140.1"/>
    </source>
</evidence>
<accession>A0A1S6QHR6</accession>
<proteinExistence type="predicted"/>
<dbReference type="eggNOG" id="COG1247">
    <property type="taxonomic scope" value="Bacteria"/>
</dbReference>
<dbReference type="GO" id="GO:0008080">
    <property type="term" value="F:N-acetyltransferase activity"/>
    <property type="evidence" value="ECO:0007669"/>
    <property type="project" value="InterPro"/>
</dbReference>
<evidence type="ECO:0000259" key="1">
    <source>
        <dbReference type="PROSITE" id="PS51186"/>
    </source>
</evidence>
<dbReference type="EMBL" id="CP018906">
    <property type="protein sequence ID" value="AQW21140.1"/>
    <property type="molecule type" value="Genomic_DNA"/>
</dbReference>
<dbReference type="AlphaFoldDB" id="A0A1S6QHR6"/>
<dbReference type="KEGG" id="lcu:PL11_003975"/>
<protein>
    <submittedName>
        <fullName evidence="2">N-acetyltransferase</fullName>
    </submittedName>
</protein>
<organism evidence="2 3">
    <name type="scientific">Lentilactobacillus curieae</name>
    <dbReference type="NCBI Taxonomy" id="1138822"/>
    <lineage>
        <taxon>Bacteria</taxon>
        <taxon>Bacillati</taxon>
        <taxon>Bacillota</taxon>
        <taxon>Bacilli</taxon>
        <taxon>Lactobacillales</taxon>
        <taxon>Lactobacillaceae</taxon>
        <taxon>Lentilactobacillus</taxon>
    </lineage>
</organism>
<evidence type="ECO:0000313" key="3">
    <source>
        <dbReference type="Proteomes" id="UP000030361"/>
    </source>
</evidence>
<dbReference type="RefSeq" id="WP_035166518.1">
    <property type="nucleotide sequence ID" value="NZ_CP018906.1"/>
</dbReference>
<dbReference type="InterPro" id="IPR039840">
    <property type="entry name" value="NAA80"/>
</dbReference>
<dbReference type="PANTHER" id="PTHR13538">
    <property type="entry name" value="N-ACETYLTRANSFERASE 6"/>
    <property type="match status" value="1"/>
</dbReference>
<feature type="domain" description="N-acetyltransferase" evidence="1">
    <location>
        <begin position="3"/>
        <end position="140"/>
    </location>
</feature>
<name>A0A1S6QHR6_9LACO</name>
<dbReference type="Gene3D" id="3.40.630.30">
    <property type="match status" value="1"/>
</dbReference>
<dbReference type="CDD" id="cd04301">
    <property type="entry name" value="NAT_SF"/>
    <property type="match status" value="1"/>
</dbReference>
<dbReference type="GO" id="GO:1905502">
    <property type="term" value="F:acetyl-CoA binding"/>
    <property type="evidence" value="ECO:0007669"/>
    <property type="project" value="TreeGrafter"/>
</dbReference>
<dbReference type="PANTHER" id="PTHR13538:SF4">
    <property type="entry name" value="N-ALPHA-ACETYLTRANSFERASE 80"/>
    <property type="match status" value="1"/>
</dbReference>
<dbReference type="SUPFAM" id="SSF55729">
    <property type="entry name" value="Acyl-CoA N-acyltransferases (Nat)"/>
    <property type="match status" value="1"/>
</dbReference>
<sequence length="150" mass="16947">MEEIILDKSSSQIKQFAKLIQEVSWGAGKYLANIMINNQLSDFERVIMLTNQNELVGFAALLKEDIVKDTGLTPFISTVFVAEKYRGKKLSQKLVSDLETIARQAGFSTVYIATAHIGLYEKIGYQHFDDKLDIMGRPMRLLKKQLTSAN</sequence>
<dbReference type="PROSITE" id="PS51186">
    <property type="entry name" value="GNAT"/>
    <property type="match status" value="1"/>
</dbReference>
<keyword evidence="3" id="KW-1185">Reference proteome</keyword>
<dbReference type="InterPro" id="IPR000182">
    <property type="entry name" value="GNAT_dom"/>
</dbReference>
<dbReference type="Proteomes" id="UP000030361">
    <property type="component" value="Chromosome"/>
</dbReference>
<keyword evidence="2" id="KW-0808">Transferase</keyword>
<dbReference type="InterPro" id="IPR016181">
    <property type="entry name" value="Acyl_CoA_acyltransferase"/>
</dbReference>
<dbReference type="OrthoDB" id="9789053at2"/>
<dbReference type="Pfam" id="PF00583">
    <property type="entry name" value="Acetyltransf_1"/>
    <property type="match status" value="1"/>
</dbReference>
<gene>
    <name evidence="2" type="ORF">PL11_003975</name>
</gene>
<reference evidence="2 3" key="1">
    <citation type="journal article" date="2015" name="Genome Announc.">
        <title>Genome Sequence of Lactobacillus curieae CCTCC M 2011381T, a Novel Producer of Gamma-aminobutyric Acid.</title>
        <authorList>
            <person name="Wang Y."/>
            <person name="Wang Y."/>
            <person name="Lang C."/>
            <person name="Wei D."/>
            <person name="Xu P."/>
            <person name="Xie J."/>
        </authorList>
    </citation>
    <scope>NUCLEOTIDE SEQUENCE [LARGE SCALE GENOMIC DNA]</scope>
    <source>
        <strain evidence="2 3">CCTCC M 2011381</strain>
    </source>
</reference>